<dbReference type="PANTHER" id="PTHR30244">
    <property type="entry name" value="TRANSAMINASE"/>
    <property type="match status" value="1"/>
</dbReference>
<evidence type="ECO:0000256" key="10">
    <source>
        <dbReference type="PIRSR" id="PIRSR000390-1"/>
    </source>
</evidence>
<comment type="pathway">
    <text evidence="2">Bacterial outer membrane biogenesis; LPS O-antigen biosynthesis.</text>
</comment>
<evidence type="ECO:0000256" key="2">
    <source>
        <dbReference type="ARBA" id="ARBA00005125"/>
    </source>
</evidence>
<dbReference type="InterPro" id="IPR015424">
    <property type="entry name" value="PyrdxlP-dep_Trfase"/>
</dbReference>
<evidence type="ECO:0000256" key="7">
    <source>
        <dbReference type="ARBA" id="ARBA00051587"/>
    </source>
</evidence>
<evidence type="ECO:0000256" key="4">
    <source>
        <dbReference type="ARBA" id="ARBA00022679"/>
    </source>
</evidence>
<accession>A0A1M7UHK2</accession>
<evidence type="ECO:0000256" key="9">
    <source>
        <dbReference type="ARBA" id="ARBA00074221"/>
    </source>
</evidence>
<dbReference type="SUPFAM" id="SSF53383">
    <property type="entry name" value="PLP-dependent transferases"/>
    <property type="match status" value="1"/>
</dbReference>
<comment type="similarity">
    <text evidence="6 12">Belongs to the DegT/DnrJ/EryC1 family.</text>
</comment>
<dbReference type="EC" id="2.6.1.102" evidence="8"/>
<keyword evidence="5 11" id="KW-0663">Pyridoxal phosphate</keyword>
<dbReference type="FunFam" id="3.40.640.10:FF:000090">
    <property type="entry name" value="Pyridoxal phosphate-dependent aminotransferase"/>
    <property type="match status" value="1"/>
</dbReference>
<gene>
    <name evidence="13" type="ORF">SAMN05444170_5105</name>
</gene>
<dbReference type="AlphaFoldDB" id="A0A1M7UHK2"/>
<evidence type="ECO:0000256" key="6">
    <source>
        <dbReference type="ARBA" id="ARBA00037999"/>
    </source>
</evidence>
<reference evidence="14" key="1">
    <citation type="submission" date="2016-11" db="EMBL/GenBank/DDBJ databases">
        <authorList>
            <person name="Varghese N."/>
            <person name="Submissions S."/>
        </authorList>
    </citation>
    <scope>NUCLEOTIDE SEQUENCE [LARGE SCALE GENOMIC DNA]</scope>
    <source>
        <strain evidence="14">GAS401</strain>
    </source>
</reference>
<dbReference type="Proteomes" id="UP000184096">
    <property type="component" value="Chromosome I"/>
</dbReference>
<dbReference type="GO" id="GO:0000271">
    <property type="term" value="P:polysaccharide biosynthetic process"/>
    <property type="evidence" value="ECO:0007669"/>
    <property type="project" value="TreeGrafter"/>
</dbReference>
<dbReference type="Gene3D" id="3.40.640.10">
    <property type="entry name" value="Type I PLP-dependent aspartate aminotransferase-like (Major domain)"/>
    <property type="match status" value="1"/>
</dbReference>
<keyword evidence="3" id="KW-0032">Aminotransferase</keyword>
<dbReference type="EMBL" id="LT670849">
    <property type="protein sequence ID" value="SHN82416.1"/>
    <property type="molecule type" value="Genomic_DNA"/>
</dbReference>
<proteinExistence type="inferred from homology"/>
<organism evidence="13 14">
    <name type="scientific">Bradyrhizobium erythrophlei</name>
    <dbReference type="NCBI Taxonomy" id="1437360"/>
    <lineage>
        <taxon>Bacteria</taxon>
        <taxon>Pseudomonadati</taxon>
        <taxon>Pseudomonadota</taxon>
        <taxon>Alphaproteobacteria</taxon>
        <taxon>Hyphomicrobiales</taxon>
        <taxon>Nitrobacteraceae</taxon>
        <taxon>Bradyrhizobium</taxon>
    </lineage>
</organism>
<dbReference type="Pfam" id="PF01041">
    <property type="entry name" value="DegT_DnrJ_EryC1"/>
    <property type="match status" value="1"/>
</dbReference>
<evidence type="ECO:0000256" key="11">
    <source>
        <dbReference type="PIRSR" id="PIRSR000390-2"/>
    </source>
</evidence>
<dbReference type="InterPro" id="IPR000653">
    <property type="entry name" value="DegT/StrS_aminotransferase"/>
</dbReference>
<dbReference type="InterPro" id="IPR015422">
    <property type="entry name" value="PyrdxlP-dep_Trfase_small"/>
</dbReference>
<dbReference type="PIRSF" id="PIRSF000390">
    <property type="entry name" value="PLP_StrS"/>
    <property type="match status" value="1"/>
</dbReference>
<evidence type="ECO:0000256" key="3">
    <source>
        <dbReference type="ARBA" id="ARBA00022576"/>
    </source>
</evidence>
<evidence type="ECO:0000256" key="5">
    <source>
        <dbReference type="ARBA" id="ARBA00022898"/>
    </source>
</evidence>
<feature type="modified residue" description="N6-(pyridoxal phosphate)lysine" evidence="11">
    <location>
        <position position="225"/>
    </location>
</feature>
<dbReference type="InterPro" id="IPR015421">
    <property type="entry name" value="PyrdxlP-dep_Trfase_major"/>
</dbReference>
<keyword evidence="4" id="KW-0808">Transferase</keyword>
<keyword evidence="14" id="KW-1185">Reference proteome</keyword>
<dbReference type="InterPro" id="IPR026385">
    <property type="entry name" value="LegC-like"/>
</dbReference>
<evidence type="ECO:0000256" key="8">
    <source>
        <dbReference type="ARBA" id="ARBA00066317"/>
    </source>
</evidence>
<sequence length="396" mass="42703">MVTFARSDTTMTLSEQITSAVRSVIGTNPAALHEPLFEGDEEKLTRECVETGWVSSVGKFVDAFERGLAEYTGASHAIAVTNGTAALHVALVAAGVGRSDEVLVPALTFIGTVNPIAYCGATPHFIDSLPNAPEIDIEALEAYLDGILELRGGSAFNKSTGARLAAILPVHVFGHPVDMDHLADISERYKIPVIEDAAEAMGSTYKGRHAGTFGLLGTLSFNGNKIITTGGGGAVLTNDADLARRIKHLSTTARVAHRMEFIHDMVGYNYRMPNINAALGVAQLRNINNFVLRKRILADRYAAVIEKIPAVRLLREGNDTQSNYWLQTLILDEEIADQRDQVLSALNDAGYGARPVWRLMHTLPMFESSPRMDLSGAEGMAARIVNIPSGPALVQL</sequence>
<dbReference type="GO" id="GO:0030170">
    <property type="term" value="F:pyridoxal phosphate binding"/>
    <property type="evidence" value="ECO:0007669"/>
    <property type="project" value="TreeGrafter"/>
</dbReference>
<dbReference type="PANTHER" id="PTHR30244:SF30">
    <property type="entry name" value="BLR5990 PROTEIN"/>
    <property type="match status" value="1"/>
</dbReference>
<evidence type="ECO:0000313" key="14">
    <source>
        <dbReference type="Proteomes" id="UP000184096"/>
    </source>
</evidence>
<dbReference type="Gene3D" id="3.90.1150.10">
    <property type="entry name" value="Aspartate Aminotransferase, domain 1"/>
    <property type="match status" value="1"/>
</dbReference>
<comment type="cofactor">
    <cofactor evidence="1">
        <name>pyridoxal 5'-phosphate</name>
        <dbReference type="ChEBI" id="CHEBI:597326"/>
    </cofactor>
</comment>
<evidence type="ECO:0000256" key="12">
    <source>
        <dbReference type="RuleBase" id="RU004508"/>
    </source>
</evidence>
<evidence type="ECO:0000256" key="1">
    <source>
        <dbReference type="ARBA" id="ARBA00001933"/>
    </source>
</evidence>
<dbReference type="NCBIfam" id="TIGR04181">
    <property type="entry name" value="NHT_00031"/>
    <property type="match status" value="1"/>
</dbReference>
<name>A0A1M7UHK2_9BRAD</name>
<dbReference type="GO" id="GO:0102933">
    <property type="term" value="F:GDP-4-dehydro-6-deoxy-D-mannose-4-aminotransferase activity"/>
    <property type="evidence" value="ECO:0007669"/>
    <property type="project" value="UniProtKB-EC"/>
</dbReference>
<dbReference type="CDD" id="cd00616">
    <property type="entry name" value="AHBA_syn"/>
    <property type="match status" value="1"/>
</dbReference>
<comment type="catalytic activity">
    <reaction evidence="7">
        <text>GDP-alpha-D-perosamine + 2-oxoglutarate = GDP-4-dehydro-alpha-D-rhamnose + L-glutamate</text>
        <dbReference type="Rhea" id="RHEA:36779"/>
        <dbReference type="ChEBI" id="CHEBI:16810"/>
        <dbReference type="ChEBI" id="CHEBI:29985"/>
        <dbReference type="ChEBI" id="CHEBI:57964"/>
        <dbReference type="ChEBI" id="CHEBI:73996"/>
        <dbReference type="EC" id="2.6.1.102"/>
    </reaction>
</comment>
<feature type="active site" description="Proton acceptor" evidence="10">
    <location>
        <position position="225"/>
    </location>
</feature>
<protein>
    <recommendedName>
        <fullName evidence="9">GDP-perosamine synthase</fullName>
        <ecNumber evidence="8">2.6.1.102</ecNumber>
    </recommendedName>
</protein>
<evidence type="ECO:0000313" key="13">
    <source>
        <dbReference type="EMBL" id="SHN82416.1"/>
    </source>
</evidence>